<protein>
    <submittedName>
        <fullName evidence="1">Uncharacterized protein</fullName>
    </submittedName>
</protein>
<keyword evidence="2" id="KW-1185">Reference proteome</keyword>
<gene>
    <name evidence="1" type="ORF">MSG28_005846</name>
</gene>
<proteinExistence type="predicted"/>
<dbReference type="EMBL" id="CM046109">
    <property type="protein sequence ID" value="KAI8442295.1"/>
    <property type="molecule type" value="Genomic_DNA"/>
</dbReference>
<comment type="caution">
    <text evidence="1">The sequence shown here is derived from an EMBL/GenBank/DDBJ whole genome shotgun (WGS) entry which is preliminary data.</text>
</comment>
<accession>A0ACC0L1B2</accession>
<reference evidence="1 2" key="1">
    <citation type="journal article" date="2022" name="Genome Biol. Evol.">
        <title>The Spruce Budworm Genome: Reconstructing the Evolutionary History of Antifreeze Proteins.</title>
        <authorList>
            <person name="Beliveau C."/>
            <person name="Gagne P."/>
            <person name="Picq S."/>
            <person name="Vernygora O."/>
            <person name="Keeling C.I."/>
            <person name="Pinkney K."/>
            <person name="Doucet D."/>
            <person name="Wen F."/>
            <person name="Johnston J.S."/>
            <person name="Maaroufi H."/>
            <person name="Boyle B."/>
            <person name="Laroche J."/>
            <person name="Dewar K."/>
            <person name="Juretic N."/>
            <person name="Blackburn G."/>
            <person name="Nisole A."/>
            <person name="Brunet B."/>
            <person name="Brandao M."/>
            <person name="Lumley L."/>
            <person name="Duan J."/>
            <person name="Quan G."/>
            <person name="Lucarotti C.J."/>
            <person name="Roe A.D."/>
            <person name="Sperling F.A.H."/>
            <person name="Levesque R.C."/>
            <person name="Cusson M."/>
        </authorList>
    </citation>
    <scope>NUCLEOTIDE SEQUENCE [LARGE SCALE GENOMIC DNA]</scope>
    <source>
        <strain evidence="1">Glfc:IPQL:Cfum</strain>
    </source>
</reference>
<evidence type="ECO:0000313" key="2">
    <source>
        <dbReference type="Proteomes" id="UP001064048"/>
    </source>
</evidence>
<organism evidence="1 2">
    <name type="scientific">Choristoneura fumiferana</name>
    <name type="common">Spruce budworm moth</name>
    <name type="synonym">Archips fumiferana</name>
    <dbReference type="NCBI Taxonomy" id="7141"/>
    <lineage>
        <taxon>Eukaryota</taxon>
        <taxon>Metazoa</taxon>
        <taxon>Ecdysozoa</taxon>
        <taxon>Arthropoda</taxon>
        <taxon>Hexapoda</taxon>
        <taxon>Insecta</taxon>
        <taxon>Pterygota</taxon>
        <taxon>Neoptera</taxon>
        <taxon>Endopterygota</taxon>
        <taxon>Lepidoptera</taxon>
        <taxon>Glossata</taxon>
        <taxon>Ditrysia</taxon>
        <taxon>Tortricoidea</taxon>
        <taxon>Tortricidae</taxon>
        <taxon>Tortricinae</taxon>
        <taxon>Choristoneura</taxon>
    </lineage>
</organism>
<evidence type="ECO:0000313" key="1">
    <source>
        <dbReference type="EMBL" id="KAI8442295.1"/>
    </source>
</evidence>
<dbReference type="Proteomes" id="UP001064048">
    <property type="component" value="Chromosome 9"/>
</dbReference>
<sequence length="1281" mass="146045">MWIRDSLKHGNNFVLKMKEETEVDEIKPTKDLKVTTSILDAFDLLKAVDKDGKLNGGAKIISRLQGGENEKELKYVLKRLVRSLGANVPEIRAGYFATLVALLKKFEVTVVQLLELEVGDVALGQILVCGAIFRSGHMLTCTEEEQKEILQLLLKAGAKKSYLSTAAYLMLLDYVITLDDNQFSTIVWSNIRQDFKKELKEHSLDSLHFLMVVSKKFPEKVKLRKLLGVAEILCEDNIHVICEKLMTGIDFNSLNHPIYKEIGISIAQSPHLQLFWTSGIDSQLVKHNRNRELVAVNMLTTILNNLKDNVEVIPELISKNFFKLFMDWFKGLQTASKIRNKRENEDDHKIMIKKEKDLLNALNKALKLEKVDSAIRVQILKKLLFNPGELNFTEITGTSVVKSIIADLDKSGVKKMAKLFKGVLLNTDKCVKDTVERNWFNIERIRAAELISYLVSHDTVKDDTEFKLTYMKILMCFGFFKISSGDNAAVSSDLSASTKSCFYRCFTSRFTNADSLVEVLSSLSDFINGILKKEEVRTKLEKQFPKENMECWEMLTEVSAKIQKILSKSKVDKVFLILLYQLGLFLFSEPDHVKMARSSIKELKSCYEHYRKGNKKKVKKVAKEGNLAEEEPEWMEVLIEVLLSILSTESSVLRSVVQCVFRLLWEYITPTSVGQILSVLDPDSENNPLTQDSDSEDGDDDKSESEDEDKVDEDDKAENGGSDEESDSEEEDDDKVTVPDQLRIAVQKALGSAALESDAESIDADMIDEEHGKKLDDALAEAFRQFNQGKGKKTKKDRKDKKALSDFRIRALDLIDIYLEKELSMDICLGMIAPLTRCLEFCIQDSQFSELENRVRKTIKVLTKIRKFSSTDDITLEILCDNLKSVIDKGSRSHFMFQAIGDIVTHFATFIIHCSMKIDSKVTKSPKKQALSPLVTVFKEALQSYFQNRNCMLPIIFFHNVLQTEWEGSYELVPIIVENIFNSNVRQFRRNEGVELMAGFYRSLKRSKPSGEALNSLNKLETHFENKLKSTLKSDTGFEAKNNFFTVLKKLINTMKMFHESCHIPSSIDFKATVDFVGTFKGTVKKNNSSHVQDAGLAEQNKKSKKNKRKLEKINGHAQPGKKLKRDRKLNKNPVEGFSAGLIDDNDIYRWEVLIIGPPDTLYEGGFFKAHLHFPKEYPLRPPRMKFVTEIWHPNIEKNGDVCISILHEPGDDKWGYEKASERWLPVHTVETILISVISMLADPNDESPANVDAAKEWRDRYSDFKKKVARCVRKSQEDCF</sequence>
<name>A0ACC0L1B2_CHOFU</name>